<dbReference type="EMBL" id="NDYN01000010">
    <property type="protein sequence ID" value="OUT06895.1"/>
    <property type="molecule type" value="Genomic_DNA"/>
</dbReference>
<sequence length="672" mass="76673">MIEIDNITEARLLSNLKADFTASKLLRNELDQKIARWKSEYNAEPYGNEVNGRSKLVSRDIKKQSEWQHAALIEPFVSTPDIIKANPVTSEDAEIAPKIEVLLNTQFCRQFSRYNFMTKALKVLDQEGTVVIRTGWEYEEKVVEVQEDREIPNPDYQRAIEVINQGMADPSILQGIEPTLITKVRVRKTKPVKNHPTAMVCRNEDIFIDPTCQDDMDKCQFVIYRYETDMTTLKQAGIYKNLDKIKIPTGLTGTNDTEYITEDSTSFRFSDTARKKIVVHEYWGNYDINGDDIAEPIVCTWIDNTIIRLEANPFPDKKPPFLIVPFSAIPFKLYGESNAELLSDIQKIKTAIYRGFIDNMALSNNGQKGIKKGSLDEYNKQRFLNGENFEFNHYASDFFIGNFNELPSSIFNVLTLMNNEAESITGVASFNTGINGNALGSTATSIRGAIDSASTRRLNIVRNISENLVKPLLRKWLAYDAMFLDEESQYRITNDTFVYLKRDDLGANIDIDLSISTSDDNRAKAQELAFVLQTVGPSEDPRLRKILMAQIAQLYRMPDLAKMIMDYKPEPDPMAEQMQQLQMQLLQAEIANTQAKAGENTVDQDVKRAKVQTELAKAKNLNSMADKTDLDYVHQYSGIKEKEALQRQQLQNQFNIDRETLKLLQSPKQQYL</sequence>
<dbReference type="AlphaFoldDB" id="A0A1Y5MK12"/>
<gene>
    <name evidence="2" type="ORF">B9N65_00970</name>
    <name evidence="1" type="ORF">B9N65_09955</name>
</gene>
<evidence type="ECO:0000313" key="3">
    <source>
        <dbReference type="Proteomes" id="UP000196317"/>
    </source>
</evidence>
<dbReference type="Proteomes" id="UP000196317">
    <property type="component" value="Unassembled WGS sequence"/>
</dbReference>
<protein>
    <recommendedName>
        <fullName evidence="4">Portal protein</fullName>
    </recommendedName>
</protein>
<dbReference type="RefSeq" id="WP_087582438.1">
    <property type="nucleotide sequence ID" value="NZ_NDYN01000001.1"/>
</dbReference>
<dbReference type="Pfam" id="PF23899">
    <property type="entry name" value="SU10_portal"/>
    <property type="match status" value="1"/>
</dbReference>
<dbReference type="EMBL" id="NDYN01000001">
    <property type="protein sequence ID" value="OUT08941.1"/>
    <property type="molecule type" value="Genomic_DNA"/>
</dbReference>
<evidence type="ECO:0000313" key="1">
    <source>
        <dbReference type="EMBL" id="OUT06895.1"/>
    </source>
</evidence>
<evidence type="ECO:0008006" key="4">
    <source>
        <dbReference type="Google" id="ProtNLM"/>
    </source>
</evidence>
<organism evidence="2 3">
    <name type="scientific">Campylobacter concisus</name>
    <dbReference type="NCBI Taxonomy" id="199"/>
    <lineage>
        <taxon>Bacteria</taxon>
        <taxon>Pseudomonadati</taxon>
        <taxon>Campylobacterota</taxon>
        <taxon>Epsilonproteobacteria</taxon>
        <taxon>Campylobacterales</taxon>
        <taxon>Campylobacteraceae</taxon>
        <taxon>Campylobacter</taxon>
    </lineage>
</organism>
<reference evidence="2 3" key="1">
    <citation type="submission" date="2017-04" db="EMBL/GenBank/DDBJ databases">
        <title>Complete genome of Campylobacter concisus ATCC 33237T and draft genomes for an additional eight well characterized C. concisus strains.</title>
        <authorList>
            <person name="Cornelius A.J."/>
            <person name="Miller W.G."/>
            <person name="Lastovica A.J."/>
            <person name="On S.L."/>
            <person name="French N.P."/>
            <person name="Vandenberg O."/>
            <person name="Biggs P.J."/>
        </authorList>
    </citation>
    <scope>NUCLEOTIDE SEQUENCE [LARGE SCALE GENOMIC DNA]</scope>
    <source>
        <strain evidence="2 3">CCUG 19995</strain>
    </source>
</reference>
<evidence type="ECO:0000313" key="2">
    <source>
        <dbReference type="EMBL" id="OUT08941.1"/>
    </source>
</evidence>
<dbReference type="InterPro" id="IPR056909">
    <property type="entry name" value="SU10_portal"/>
</dbReference>
<proteinExistence type="predicted"/>
<name>A0A1Y5MK12_9BACT</name>
<comment type="caution">
    <text evidence="2">The sequence shown here is derived from an EMBL/GenBank/DDBJ whole genome shotgun (WGS) entry which is preliminary data.</text>
</comment>
<accession>A0A1Y5MK12</accession>